<keyword evidence="3" id="KW-1185">Reference proteome</keyword>
<comment type="caution">
    <text evidence="2">The sequence shown here is derived from an EMBL/GenBank/DDBJ whole genome shotgun (WGS) entry which is preliminary data.</text>
</comment>
<evidence type="ECO:0000313" key="3">
    <source>
        <dbReference type="Proteomes" id="UP000576393"/>
    </source>
</evidence>
<dbReference type="EMBL" id="JACCCO010000003">
    <property type="protein sequence ID" value="NYF43569.1"/>
    <property type="molecule type" value="Genomic_DNA"/>
</dbReference>
<proteinExistence type="predicted"/>
<evidence type="ECO:0000256" key="1">
    <source>
        <dbReference type="SAM" id="MobiDB-lite"/>
    </source>
</evidence>
<dbReference type="AlphaFoldDB" id="A0A852V515"/>
<accession>A0A852V515</accession>
<name>A0A852V515_9ACTN</name>
<feature type="region of interest" description="Disordered" evidence="1">
    <location>
        <begin position="19"/>
        <end position="46"/>
    </location>
</feature>
<feature type="compositionally biased region" description="Polar residues" evidence="1">
    <location>
        <begin position="19"/>
        <end position="29"/>
    </location>
</feature>
<gene>
    <name evidence="2" type="ORF">HDA43_005796</name>
</gene>
<dbReference type="Proteomes" id="UP000576393">
    <property type="component" value="Unassembled WGS sequence"/>
</dbReference>
<protein>
    <submittedName>
        <fullName evidence="2">Uncharacterized protein</fullName>
    </submittedName>
</protein>
<organism evidence="2 3">
    <name type="scientific">Streptosporangium sandarakinum</name>
    <dbReference type="NCBI Taxonomy" id="1260955"/>
    <lineage>
        <taxon>Bacteria</taxon>
        <taxon>Bacillati</taxon>
        <taxon>Actinomycetota</taxon>
        <taxon>Actinomycetes</taxon>
        <taxon>Streptosporangiales</taxon>
        <taxon>Streptosporangiaceae</taxon>
        <taxon>Streptosporangium</taxon>
    </lineage>
</organism>
<evidence type="ECO:0000313" key="2">
    <source>
        <dbReference type="EMBL" id="NYF43569.1"/>
    </source>
</evidence>
<reference evidence="2 3" key="1">
    <citation type="submission" date="2020-07" db="EMBL/GenBank/DDBJ databases">
        <title>Sequencing the genomes of 1000 actinobacteria strains.</title>
        <authorList>
            <person name="Klenk H.-P."/>
        </authorList>
    </citation>
    <scope>NUCLEOTIDE SEQUENCE [LARGE SCALE GENOMIC DNA]</scope>
    <source>
        <strain evidence="2 3">DSM 45763</strain>
    </source>
</reference>
<sequence>MLTAFPWNADDWFETASRASLSTSNSEPANQKKAAASCSRDMLNCT</sequence>